<gene>
    <name evidence="2" type="ORF">A7A09_010605</name>
</gene>
<keyword evidence="1" id="KW-1133">Transmembrane helix</keyword>
<feature type="transmembrane region" description="Helical" evidence="1">
    <location>
        <begin position="65"/>
        <end position="85"/>
    </location>
</feature>
<proteinExistence type="predicted"/>
<dbReference type="RefSeq" id="WP_106691394.1">
    <property type="nucleotide sequence ID" value="NZ_PXNQ02000006.1"/>
</dbReference>
<comment type="caution">
    <text evidence="2">The sequence shown here is derived from an EMBL/GenBank/DDBJ whole genome shotgun (WGS) entry which is preliminary data.</text>
</comment>
<dbReference type="EMBL" id="PXNQ02000006">
    <property type="protein sequence ID" value="RNF34350.1"/>
    <property type="molecule type" value="Genomic_DNA"/>
</dbReference>
<dbReference type="OrthoDB" id="7848519at2"/>
<feature type="transmembrane region" description="Helical" evidence="1">
    <location>
        <begin position="175"/>
        <end position="194"/>
    </location>
</feature>
<name>A0A3R7PPH5_9RHOB</name>
<feature type="transmembrane region" description="Helical" evidence="1">
    <location>
        <begin position="116"/>
        <end position="136"/>
    </location>
</feature>
<keyword evidence="1" id="KW-0472">Membrane</keyword>
<accession>A0A3R7PPH5</accession>
<feature type="transmembrane region" description="Helical" evidence="1">
    <location>
        <begin position="148"/>
        <end position="169"/>
    </location>
</feature>
<sequence length="266" mass="27416">MTFGPEIELLVRIAATAAIVIGVTLAAEHLGPKIGGALAGLPIVIGPAFFFLIREQSQAFSADAAAASLTSLAATQAFLLGYVAVAARSRAAIGAAIFAWVISALLLSLLPASPWMGLLIFTLSMLAVRRLAVHFVRPHGVARAKGTYMLLILRGLAAGLLVGVVTFAADRLGPVWAGFLIAYPIGLTVISVTIHQRLGAEIAISTLHAIMLGISSLAAFSFVLSVTLSSLGPSLAFTAALVAGVLVTVLLVLVSARREAVISSTR</sequence>
<protein>
    <submittedName>
        <fullName evidence="2">Uncharacterized protein</fullName>
    </submittedName>
</protein>
<feature type="transmembrane region" description="Helical" evidence="1">
    <location>
        <begin position="6"/>
        <end position="27"/>
    </location>
</feature>
<dbReference type="Proteomes" id="UP000238137">
    <property type="component" value="Unassembled WGS sequence"/>
</dbReference>
<organism evidence="2 3">
    <name type="scientific">Paracoccus methylarcula</name>
    <dbReference type="NCBI Taxonomy" id="72022"/>
    <lineage>
        <taxon>Bacteria</taxon>
        <taxon>Pseudomonadati</taxon>
        <taxon>Pseudomonadota</taxon>
        <taxon>Alphaproteobacteria</taxon>
        <taxon>Rhodobacterales</taxon>
        <taxon>Paracoccaceae</taxon>
        <taxon>Paracoccus</taxon>
    </lineage>
</organism>
<feature type="transmembrane region" description="Helical" evidence="1">
    <location>
        <begin position="34"/>
        <end position="53"/>
    </location>
</feature>
<feature type="transmembrane region" description="Helical" evidence="1">
    <location>
        <begin position="206"/>
        <end position="228"/>
    </location>
</feature>
<evidence type="ECO:0000313" key="3">
    <source>
        <dbReference type="Proteomes" id="UP000238137"/>
    </source>
</evidence>
<feature type="transmembrane region" description="Helical" evidence="1">
    <location>
        <begin position="92"/>
        <end position="110"/>
    </location>
</feature>
<dbReference type="AlphaFoldDB" id="A0A3R7PPH5"/>
<evidence type="ECO:0000256" key="1">
    <source>
        <dbReference type="SAM" id="Phobius"/>
    </source>
</evidence>
<reference evidence="2" key="1">
    <citation type="submission" date="2018-05" db="EMBL/GenBank/DDBJ databases">
        <title>Reclassification of Methylarcula marina and Methylarcula terricola as Paracoccus methylarcula sp.nov., comb.nov. and Paracoccus terricola comb.nov.</title>
        <authorList>
            <person name="Shmareva M.N."/>
            <person name="Doronina N.V."/>
            <person name="Vasilenko O.V."/>
            <person name="Tarlachkov S.V."/>
            <person name="Trotsenko Y.A."/>
        </authorList>
    </citation>
    <scope>NUCLEOTIDE SEQUENCE [LARGE SCALE GENOMIC DNA]</scope>
    <source>
        <strain evidence="2">VKM B-2159</strain>
    </source>
</reference>
<feature type="transmembrane region" description="Helical" evidence="1">
    <location>
        <begin position="234"/>
        <end position="256"/>
    </location>
</feature>
<keyword evidence="3" id="KW-1185">Reference proteome</keyword>
<keyword evidence="1" id="KW-0812">Transmembrane</keyword>
<evidence type="ECO:0000313" key="2">
    <source>
        <dbReference type="EMBL" id="RNF34350.1"/>
    </source>
</evidence>